<dbReference type="RefSeq" id="WP_158188902.1">
    <property type="nucleotide sequence ID" value="NZ_CP046902.1"/>
</dbReference>
<name>A0A6I6LYJ3_STUST</name>
<evidence type="ECO:0000313" key="3">
    <source>
        <dbReference type="EMBL" id="QGZ31441.1"/>
    </source>
</evidence>
<dbReference type="Proteomes" id="UP000438983">
    <property type="component" value="Chromosome"/>
</dbReference>
<evidence type="ECO:0000256" key="1">
    <source>
        <dbReference type="SAM" id="SignalP"/>
    </source>
</evidence>
<dbReference type="OrthoDB" id="384721at2"/>
<dbReference type="EMBL" id="CP046902">
    <property type="protein sequence ID" value="QGZ31441.1"/>
    <property type="molecule type" value="Genomic_DNA"/>
</dbReference>
<feature type="chain" id="PRO_5026217376" evidence="1">
    <location>
        <begin position="22"/>
        <end position="444"/>
    </location>
</feature>
<dbReference type="AlphaFoldDB" id="A0A6I6LYJ3"/>
<feature type="signal peptide" evidence="1">
    <location>
        <begin position="1"/>
        <end position="21"/>
    </location>
</feature>
<evidence type="ECO:0000313" key="4">
    <source>
        <dbReference type="Proteomes" id="UP000438983"/>
    </source>
</evidence>
<gene>
    <name evidence="3" type="ORF">GQA94_15720</name>
</gene>
<proteinExistence type="predicted"/>
<dbReference type="InterPro" id="IPR027372">
    <property type="entry name" value="Phytase-like_dom"/>
</dbReference>
<reference evidence="3 4" key="1">
    <citation type="submission" date="2019-12" db="EMBL/GenBank/DDBJ databases">
        <title>Complete genome sequence of Pseudomonas stutzeri.</title>
        <authorList>
            <person name="Lim S.R."/>
            <person name="Kim J.H."/>
        </authorList>
    </citation>
    <scope>NUCLEOTIDE SEQUENCE [LARGE SCALE GENOMIC DNA]</scope>
    <source>
        <strain evidence="3 4">PM101005</strain>
    </source>
</reference>
<dbReference type="PANTHER" id="PTHR37957:SF1">
    <property type="entry name" value="PHYTASE-LIKE DOMAIN-CONTAINING PROTEIN"/>
    <property type="match status" value="1"/>
</dbReference>
<sequence length="444" mass="47850">MRIPKPLVVALATAIAAPAMAASNTLVGWAMLPADSFSDGPTSGQMASGNPYGTFPPPYDDRQPVQGFSAVLPGADENSFIVMTDNGFGARENSADTLLRLYSVQPDFRTATGGTGKVGASDVLSAAPLARFSHPSRLTLNDINRRLALPIQADYRFYYNDGSKPPVDASISFGRLLTGADLDIESVRQDKHCAMWFGDEFGPYLIKTDASGTVTRSAISLPGVYAPHHADVVAGRATANLAASGGFEGLAINPRGDRLYALLEKTVQGDPAGTLRINEFDIEQERYTGRVFLYRLQSPEHAIGDMTAIDDRRFLVIERNGATATQGEPFKKIYLIDTQAVGSGGGVRKTELVDLMQLADPHDLNGDGQRLFSFPYVTIESVLPLDSRTLLVINDNNFPGGGGRERAADATEFLKIRLASPIAGVRPAYLQRDKQLRRCDAPKA</sequence>
<organism evidence="3 4">
    <name type="scientific">Stutzerimonas stutzeri</name>
    <name type="common">Pseudomonas stutzeri</name>
    <dbReference type="NCBI Taxonomy" id="316"/>
    <lineage>
        <taxon>Bacteria</taxon>
        <taxon>Pseudomonadati</taxon>
        <taxon>Pseudomonadota</taxon>
        <taxon>Gammaproteobacteria</taxon>
        <taxon>Pseudomonadales</taxon>
        <taxon>Pseudomonadaceae</taxon>
        <taxon>Stutzerimonas</taxon>
    </lineage>
</organism>
<dbReference type="Pfam" id="PF13449">
    <property type="entry name" value="Phytase-like"/>
    <property type="match status" value="1"/>
</dbReference>
<evidence type="ECO:0000259" key="2">
    <source>
        <dbReference type="Pfam" id="PF13449"/>
    </source>
</evidence>
<keyword evidence="1" id="KW-0732">Signal</keyword>
<feature type="domain" description="Phytase-like" evidence="2">
    <location>
        <begin position="63"/>
        <end position="398"/>
    </location>
</feature>
<protein>
    <submittedName>
        <fullName evidence="3">PEP-CTERM sorting domain-containing protein</fullName>
    </submittedName>
</protein>
<accession>A0A6I6LYJ3</accession>
<dbReference type="PANTHER" id="PTHR37957">
    <property type="entry name" value="BLR7070 PROTEIN"/>
    <property type="match status" value="1"/>
</dbReference>